<comment type="catalytic activity">
    <reaction evidence="1">
        <text>Cleavage of peptide bonds with very broad specificity.</text>
        <dbReference type="EC" id="3.4.25.1"/>
    </reaction>
</comment>
<feature type="active site" description="Nucleophile" evidence="8">
    <location>
        <position position="19"/>
    </location>
</feature>
<proteinExistence type="inferred from homology"/>
<name>A0A087SHC2_AUXPR</name>
<reference evidence="10" key="2">
    <citation type="submission" date="2015-08" db="EMBL/GenBank/DDBJ databases">
        <authorList>
            <person name="Babu N.S."/>
            <person name="Beckwith C.J."/>
            <person name="Beseler K.G."/>
            <person name="Brison A."/>
            <person name="Carone J.V."/>
            <person name="Caskin T.P."/>
            <person name="Diamond M."/>
            <person name="Durham M.E."/>
            <person name="Foxe J.M."/>
            <person name="Go M."/>
            <person name="Henderson B.A."/>
            <person name="Jones I.B."/>
            <person name="McGettigan J.A."/>
            <person name="Micheletti S.J."/>
            <person name="Nasrallah M.E."/>
            <person name="Ortiz D."/>
            <person name="Piller C.R."/>
            <person name="Privatt S.R."/>
            <person name="Schneider S.L."/>
            <person name="Sharp S."/>
            <person name="Smith T.C."/>
            <person name="Stanton J.D."/>
            <person name="Ullery H.E."/>
            <person name="Wilson R.J."/>
            <person name="Serrano M.G."/>
            <person name="Buck G."/>
            <person name="Lee V."/>
            <person name="Wang Y."/>
            <person name="Carvalho R."/>
            <person name="Voegtly L."/>
            <person name="Shi R."/>
            <person name="Duckworth R."/>
            <person name="Johnson A."/>
            <person name="Loviza R."/>
            <person name="Walstead R."/>
            <person name="Shah Z."/>
            <person name="Kiflezghi M."/>
            <person name="Wade K."/>
            <person name="Ball S.L."/>
            <person name="Bradley K.W."/>
            <person name="Asai D.J."/>
            <person name="Bowman C.A."/>
            <person name="Russell D.A."/>
            <person name="Pope W.H."/>
            <person name="Jacobs-Sera D."/>
            <person name="Hendrix R.W."/>
            <person name="Hatfull G.F."/>
        </authorList>
    </citation>
    <scope>NUCLEOTIDE SEQUENCE</scope>
</reference>
<keyword evidence="6" id="KW-0378">Hydrolase</keyword>
<dbReference type="KEGG" id="apro:F751_2005"/>
<dbReference type="Gene3D" id="3.60.20.10">
    <property type="entry name" value="Glutamine Phosphoribosylpyrophosphate, subunit 1, domain 1"/>
    <property type="match status" value="1"/>
</dbReference>
<comment type="similarity">
    <text evidence="9">Belongs to the peptidase T1B family.</text>
</comment>
<dbReference type="GO" id="GO:0019774">
    <property type="term" value="C:proteasome core complex, beta-subunit complex"/>
    <property type="evidence" value="ECO:0007669"/>
    <property type="project" value="UniProtKB-ARBA"/>
</dbReference>
<keyword evidence="9" id="KW-0539">Nucleus</keyword>
<evidence type="ECO:0000256" key="9">
    <source>
        <dbReference type="RuleBase" id="RU004203"/>
    </source>
</evidence>
<dbReference type="InterPro" id="IPR001353">
    <property type="entry name" value="Proteasome_sua/b"/>
</dbReference>
<evidence type="ECO:0000256" key="4">
    <source>
        <dbReference type="ARBA" id="ARBA00022670"/>
    </source>
</evidence>
<dbReference type="InterPro" id="IPR016050">
    <property type="entry name" value="Proteasome_bsu_CS"/>
</dbReference>
<dbReference type="PANTHER" id="PTHR32194:SF0">
    <property type="entry name" value="ATP-DEPENDENT PROTEASE SUBUNIT HSLV"/>
    <property type="match status" value="1"/>
</dbReference>
<keyword evidence="12" id="KW-1185">Reference proteome</keyword>
<dbReference type="Proteomes" id="UP000028924">
    <property type="component" value="Unassembled WGS sequence"/>
</dbReference>
<gene>
    <name evidence="11" type="ORF">F751_2005</name>
    <name evidence="10" type="ORF">g.1803</name>
</gene>
<dbReference type="RefSeq" id="XP_011398014.1">
    <property type="nucleotide sequence ID" value="XM_011399712.1"/>
</dbReference>
<dbReference type="GO" id="GO:0005737">
    <property type="term" value="C:cytoplasm"/>
    <property type="evidence" value="ECO:0007669"/>
    <property type="project" value="UniProtKB-SubCell"/>
</dbReference>
<keyword evidence="3 9" id="KW-0963">Cytoplasm</keyword>
<dbReference type="Pfam" id="PF00227">
    <property type="entry name" value="Proteasome"/>
    <property type="match status" value="1"/>
</dbReference>
<evidence type="ECO:0000256" key="1">
    <source>
        <dbReference type="ARBA" id="ARBA00001198"/>
    </source>
</evidence>
<accession>A0A087SHC2</accession>
<sequence length="226" mass="24302">MDCSGEHNPSSTSPPHTGTTIVAVTYAGGVVIGADSRVSTGNYISNRASDKITPLTDRVYLLRSGSASDTQAVSDYVRYFTEQHESQLQRPALVKTVAGMIRSMNYQYKHLVGAMIVAGWDAAGGPQVYGCPIGGTLSKESWTTDGSGSTYIWGYLDEEFREGMTRSEAEDLVATALELAMARDGSSGGVVRLVTITEKGAERRLIKPEEHPVLWDELPTPLGVVV</sequence>
<dbReference type="InterPro" id="IPR029055">
    <property type="entry name" value="Ntn_hydrolases_N"/>
</dbReference>
<dbReference type="GO" id="GO:0004298">
    <property type="term" value="F:threonine-type endopeptidase activity"/>
    <property type="evidence" value="ECO:0007669"/>
    <property type="project" value="UniProtKB-KW"/>
</dbReference>
<comment type="function">
    <text evidence="2">The proteasome is a multicatalytic proteinase complex which is characterized by its ability to cleave peptides with Arg, Phe, Tyr, Leu, and Glu adjacent to the leaving group at neutral or slightly basic pH. The proteasome has an ATP-dependent proteolytic activity.</text>
</comment>
<dbReference type="GO" id="GO:0005634">
    <property type="term" value="C:nucleus"/>
    <property type="evidence" value="ECO:0007669"/>
    <property type="project" value="UniProtKB-SubCell"/>
</dbReference>
<dbReference type="CDD" id="cd03762">
    <property type="entry name" value="proteasome_beta_type_6"/>
    <property type="match status" value="1"/>
</dbReference>
<dbReference type="PRINTS" id="PR00141">
    <property type="entry name" value="PROTEASOME"/>
</dbReference>
<evidence type="ECO:0000313" key="11">
    <source>
        <dbReference type="EMBL" id="KFM25126.1"/>
    </source>
</evidence>
<keyword evidence="4" id="KW-0645">Protease</keyword>
<evidence type="ECO:0000313" key="12">
    <source>
        <dbReference type="Proteomes" id="UP000028924"/>
    </source>
</evidence>
<dbReference type="eggNOG" id="KOG0174">
    <property type="taxonomic scope" value="Eukaryota"/>
</dbReference>
<keyword evidence="5" id="KW-0888">Threonine protease</keyword>
<keyword evidence="7 9" id="KW-0647">Proteasome</keyword>
<evidence type="ECO:0000256" key="3">
    <source>
        <dbReference type="ARBA" id="ARBA00022490"/>
    </source>
</evidence>
<organism evidence="11 12">
    <name type="scientific">Auxenochlorella protothecoides</name>
    <name type="common">Green microalga</name>
    <name type="synonym">Chlorella protothecoides</name>
    <dbReference type="NCBI Taxonomy" id="3075"/>
    <lineage>
        <taxon>Eukaryota</taxon>
        <taxon>Viridiplantae</taxon>
        <taxon>Chlorophyta</taxon>
        <taxon>core chlorophytes</taxon>
        <taxon>Trebouxiophyceae</taxon>
        <taxon>Chlorellales</taxon>
        <taxon>Chlorellaceae</taxon>
        <taxon>Auxenochlorella</taxon>
    </lineage>
</organism>
<evidence type="ECO:0000256" key="7">
    <source>
        <dbReference type="ARBA" id="ARBA00022942"/>
    </source>
</evidence>
<dbReference type="OrthoDB" id="7854943at2759"/>
<dbReference type="AlphaFoldDB" id="A0A087SHC2"/>
<dbReference type="STRING" id="3075.A0A087SHC2"/>
<protein>
    <recommendedName>
        <fullName evidence="9">Proteasome subunit beta</fullName>
    </recommendedName>
</protein>
<comment type="function">
    <text evidence="9">Component of the proteasome, a multicatalytic proteinase complex which is characterized by its ability to cleave peptides with Arg, Phe, Tyr, Leu, and Glu adjacent to the leaving group at neutral or slightly basic pH. The proteasome has an ATP-dependent proteolytic activity.</text>
</comment>
<dbReference type="InterPro" id="IPR023333">
    <property type="entry name" value="Proteasome_suB-type"/>
</dbReference>
<evidence type="ECO:0000256" key="5">
    <source>
        <dbReference type="ARBA" id="ARBA00022698"/>
    </source>
</evidence>
<dbReference type="EMBL" id="KL662111">
    <property type="protein sequence ID" value="KFM25126.1"/>
    <property type="molecule type" value="Genomic_DNA"/>
</dbReference>
<dbReference type="PROSITE" id="PS51476">
    <property type="entry name" value="PROTEASOME_BETA_2"/>
    <property type="match status" value="1"/>
</dbReference>
<evidence type="ECO:0000313" key="10">
    <source>
        <dbReference type="EMBL" id="JAT73007.1"/>
    </source>
</evidence>
<dbReference type="GO" id="GO:0051603">
    <property type="term" value="P:proteolysis involved in protein catabolic process"/>
    <property type="evidence" value="ECO:0007669"/>
    <property type="project" value="InterPro"/>
</dbReference>
<dbReference type="InterPro" id="IPR000243">
    <property type="entry name" value="Pept_T1A_subB"/>
</dbReference>
<dbReference type="PROSITE" id="PS00854">
    <property type="entry name" value="PROTEASOME_BETA_1"/>
    <property type="match status" value="1"/>
</dbReference>
<dbReference type="GeneID" id="23613396"/>
<evidence type="ECO:0000256" key="8">
    <source>
        <dbReference type="PIRSR" id="PIRSR600243-1"/>
    </source>
</evidence>
<dbReference type="EMBL" id="GDKF01005615">
    <property type="protein sequence ID" value="JAT73007.1"/>
    <property type="molecule type" value="Transcribed_RNA"/>
</dbReference>
<evidence type="ECO:0000256" key="2">
    <source>
        <dbReference type="ARBA" id="ARBA00002000"/>
    </source>
</evidence>
<evidence type="ECO:0000256" key="6">
    <source>
        <dbReference type="ARBA" id="ARBA00022801"/>
    </source>
</evidence>
<dbReference type="SUPFAM" id="SSF56235">
    <property type="entry name" value="N-terminal nucleophile aminohydrolases (Ntn hydrolases)"/>
    <property type="match status" value="1"/>
</dbReference>
<reference evidence="11 12" key="1">
    <citation type="journal article" date="2014" name="BMC Genomics">
        <title>Oil accumulation mechanisms of the oleaginous microalga Chlorella protothecoides revealed through its genome, transcriptomes, and proteomes.</title>
        <authorList>
            <person name="Gao C."/>
            <person name="Wang Y."/>
            <person name="Shen Y."/>
            <person name="Yan D."/>
            <person name="He X."/>
            <person name="Dai J."/>
            <person name="Wu Q."/>
        </authorList>
    </citation>
    <scope>NUCLEOTIDE SEQUENCE [LARGE SCALE GENOMIC DNA]</scope>
    <source>
        <strain evidence="11 12">0710</strain>
    </source>
</reference>
<comment type="subcellular location">
    <subcellularLocation>
        <location evidence="9">Cytoplasm</location>
    </subcellularLocation>
    <subcellularLocation>
        <location evidence="9">Nucleus</location>
    </subcellularLocation>
</comment>
<comment type="subunit">
    <text evidence="9">Component of the proteasome complex.</text>
</comment>
<dbReference type="PANTHER" id="PTHR32194">
    <property type="entry name" value="METALLOPROTEASE TLDD"/>
    <property type="match status" value="1"/>
</dbReference>